<comment type="caution">
    <text evidence="2">The sequence shown here is derived from an EMBL/GenBank/DDBJ whole genome shotgun (WGS) entry which is preliminary data.</text>
</comment>
<dbReference type="AlphaFoldDB" id="A0A5C5WSQ7"/>
<evidence type="ECO:0000256" key="1">
    <source>
        <dbReference type="SAM" id="SignalP"/>
    </source>
</evidence>
<name>A0A5C5WSQ7_9BACT</name>
<organism evidence="2 3">
    <name type="scientific">Rubripirellula amarantea</name>
    <dbReference type="NCBI Taxonomy" id="2527999"/>
    <lineage>
        <taxon>Bacteria</taxon>
        <taxon>Pseudomonadati</taxon>
        <taxon>Planctomycetota</taxon>
        <taxon>Planctomycetia</taxon>
        <taxon>Pirellulales</taxon>
        <taxon>Pirellulaceae</taxon>
        <taxon>Rubripirellula</taxon>
    </lineage>
</organism>
<keyword evidence="1" id="KW-0732">Signal</keyword>
<dbReference type="InterPro" id="IPR017853">
    <property type="entry name" value="GH"/>
</dbReference>
<feature type="chain" id="PRO_5022859584" evidence="1">
    <location>
        <begin position="27"/>
        <end position="492"/>
    </location>
</feature>
<evidence type="ECO:0000313" key="3">
    <source>
        <dbReference type="Proteomes" id="UP000316598"/>
    </source>
</evidence>
<dbReference type="OrthoDB" id="154460at2"/>
<protein>
    <submittedName>
        <fullName evidence="2">Uncharacterized protein</fullName>
    </submittedName>
</protein>
<dbReference type="EMBL" id="SJPI01000001">
    <property type="protein sequence ID" value="TWT53667.1"/>
    <property type="molecule type" value="Genomic_DNA"/>
</dbReference>
<reference evidence="2 3" key="1">
    <citation type="submission" date="2019-02" db="EMBL/GenBank/DDBJ databases">
        <title>Deep-cultivation of Planctomycetes and their phenomic and genomic characterization uncovers novel biology.</title>
        <authorList>
            <person name="Wiegand S."/>
            <person name="Jogler M."/>
            <person name="Boedeker C."/>
            <person name="Pinto D."/>
            <person name="Vollmers J."/>
            <person name="Rivas-Marin E."/>
            <person name="Kohn T."/>
            <person name="Peeters S.H."/>
            <person name="Heuer A."/>
            <person name="Rast P."/>
            <person name="Oberbeckmann S."/>
            <person name="Bunk B."/>
            <person name="Jeske O."/>
            <person name="Meyerdierks A."/>
            <person name="Storesund J.E."/>
            <person name="Kallscheuer N."/>
            <person name="Luecker S."/>
            <person name="Lage O.M."/>
            <person name="Pohl T."/>
            <person name="Merkel B.J."/>
            <person name="Hornburger P."/>
            <person name="Mueller R.-W."/>
            <person name="Bruemmer F."/>
            <person name="Labrenz M."/>
            <person name="Spormann A.M."/>
            <person name="Op Den Camp H."/>
            <person name="Overmann J."/>
            <person name="Amann R."/>
            <person name="Jetten M.S.M."/>
            <person name="Mascher T."/>
            <person name="Medema M.H."/>
            <person name="Devos D.P."/>
            <person name="Kaster A.-K."/>
            <person name="Ovreas L."/>
            <person name="Rohde M."/>
            <person name="Galperin M.Y."/>
            <person name="Jogler C."/>
        </authorList>
    </citation>
    <scope>NUCLEOTIDE SEQUENCE [LARGE SCALE GENOMIC DNA]</scope>
    <source>
        <strain evidence="2 3">Pla22</strain>
    </source>
</reference>
<dbReference type="Gene3D" id="3.20.20.80">
    <property type="entry name" value="Glycosidases"/>
    <property type="match status" value="1"/>
</dbReference>
<proteinExistence type="predicted"/>
<dbReference type="RefSeq" id="WP_146513841.1">
    <property type="nucleotide sequence ID" value="NZ_SJPI01000001.1"/>
</dbReference>
<feature type="signal peptide" evidence="1">
    <location>
        <begin position="1"/>
        <end position="26"/>
    </location>
</feature>
<keyword evidence="3" id="KW-1185">Reference proteome</keyword>
<sequence length="492" mass="55495" precursor="true">MLASSRLLVLALLLWAGNYACSSVLADEPIQVHPSNSCWFLHQGRGTALITAAEHYGAVINLDFDYERYLRSLNRDGMNYTRIFAGSYLEPPGAFGILRNNLAPQPDRFLSPFELEGKDGSGRYDLSKYNPRYLQRLNKFVSLADELGIVVELTFFTSIYSDKQWAIHPFNPSNNVHEYSVERYQDLQTDKAPKIAQDLQSNWVAHLVQELNHHNNLFFEIQNEPWSDNHVMGEKLMAAWVDRNRFPNVIELTQPTSIQWQRMIADRITETEKTLPKKHLIAQNICNTRLSVGPDDLVPQASLLNFHYATAEAVQWNRGKGRVIGYDETGFAGSDPDVYLQQAWRFVMAGGGLFNHLDYSFSVGHEDGDDSDNKAPGAASPELRSQLRTLSEFVHSFDLVSLRPMPQAVQQQYAVNTQTLGDGRSQFAIYAEGRSPASVVVRVPQGNWQVSFLNPDSGQRSEPISLQTKQDALTIELPSFDDAIAIDIRKSK</sequence>
<dbReference type="Proteomes" id="UP000316598">
    <property type="component" value="Unassembled WGS sequence"/>
</dbReference>
<dbReference type="SUPFAM" id="SSF51445">
    <property type="entry name" value="(Trans)glycosidases"/>
    <property type="match status" value="1"/>
</dbReference>
<accession>A0A5C5WSQ7</accession>
<evidence type="ECO:0000313" key="2">
    <source>
        <dbReference type="EMBL" id="TWT53667.1"/>
    </source>
</evidence>
<gene>
    <name evidence="2" type="ORF">Pla22_12970</name>
</gene>